<dbReference type="GeneID" id="73044128"/>
<dbReference type="Proteomes" id="UP001595945">
    <property type="component" value="Unassembled WGS sequence"/>
</dbReference>
<dbReference type="InterPro" id="IPR006016">
    <property type="entry name" value="UspA"/>
</dbReference>
<evidence type="ECO:0000313" key="3">
    <source>
        <dbReference type="Proteomes" id="UP001595945"/>
    </source>
</evidence>
<accession>A0ABD5Q3X2</accession>
<evidence type="ECO:0000259" key="1">
    <source>
        <dbReference type="Pfam" id="PF00582"/>
    </source>
</evidence>
<protein>
    <submittedName>
        <fullName evidence="2">Universal stress protein</fullName>
    </submittedName>
</protein>
<dbReference type="AlphaFoldDB" id="A0ABD5Q3X2"/>
<reference evidence="2 3" key="1">
    <citation type="journal article" date="2019" name="Int. J. Syst. Evol. Microbiol.">
        <title>The Global Catalogue of Microorganisms (GCM) 10K type strain sequencing project: providing services to taxonomists for standard genome sequencing and annotation.</title>
        <authorList>
            <consortium name="The Broad Institute Genomics Platform"/>
            <consortium name="The Broad Institute Genome Sequencing Center for Infectious Disease"/>
            <person name="Wu L."/>
            <person name="Ma J."/>
        </authorList>
    </citation>
    <scope>NUCLEOTIDE SEQUENCE [LARGE SCALE GENOMIC DNA]</scope>
    <source>
        <strain evidence="2 3">XZYJ18</strain>
    </source>
</reference>
<comment type="caution">
    <text evidence="2">The sequence shown here is derived from an EMBL/GenBank/DDBJ whole genome shotgun (WGS) entry which is preliminary data.</text>
</comment>
<gene>
    <name evidence="2" type="ORF">ACFO9K_12930</name>
</gene>
<evidence type="ECO:0000313" key="2">
    <source>
        <dbReference type="EMBL" id="MFC4825162.1"/>
    </source>
</evidence>
<dbReference type="SUPFAM" id="SSF52402">
    <property type="entry name" value="Adenine nucleotide alpha hydrolases-like"/>
    <property type="match status" value="1"/>
</dbReference>
<keyword evidence="3" id="KW-1185">Reference proteome</keyword>
<proteinExistence type="predicted"/>
<sequence>MTNAPPDKLLLSHVLLPVADEDDAEASSRALEPYAPERVTALHVVEKGEGVPDKTPVEQSEELAEAAFETVRQTFPDAADRTAYRREVVEAIFDAADDADASAIAFRPRGAGRLARFLSGNRTTKIVTEADRPVVVLPQDGEGG</sequence>
<dbReference type="RefSeq" id="WP_254269141.1">
    <property type="nucleotide sequence ID" value="NZ_CP100400.1"/>
</dbReference>
<feature type="domain" description="UspA" evidence="1">
    <location>
        <begin position="13"/>
        <end position="138"/>
    </location>
</feature>
<dbReference type="EMBL" id="JBHSHT010000002">
    <property type="protein sequence ID" value="MFC4825162.1"/>
    <property type="molecule type" value="Genomic_DNA"/>
</dbReference>
<name>A0ABD5Q3X2_9EURY</name>
<dbReference type="Gene3D" id="3.40.50.620">
    <property type="entry name" value="HUPs"/>
    <property type="match status" value="1"/>
</dbReference>
<dbReference type="Pfam" id="PF00582">
    <property type="entry name" value="Usp"/>
    <property type="match status" value="1"/>
</dbReference>
<organism evidence="2 3">
    <name type="scientific">Halorussus aquaticus</name>
    <dbReference type="NCBI Taxonomy" id="2953748"/>
    <lineage>
        <taxon>Archaea</taxon>
        <taxon>Methanobacteriati</taxon>
        <taxon>Methanobacteriota</taxon>
        <taxon>Stenosarchaea group</taxon>
        <taxon>Halobacteria</taxon>
        <taxon>Halobacteriales</taxon>
        <taxon>Haladaptataceae</taxon>
        <taxon>Halorussus</taxon>
    </lineage>
</organism>
<dbReference type="InterPro" id="IPR014729">
    <property type="entry name" value="Rossmann-like_a/b/a_fold"/>
</dbReference>